<dbReference type="Pfam" id="PF01556">
    <property type="entry name" value="DnaJ_C"/>
    <property type="match status" value="1"/>
</dbReference>
<protein>
    <recommendedName>
        <fullName evidence="2">J domain-containing protein</fullName>
    </recommendedName>
</protein>
<dbReference type="AlphaFoldDB" id="A0A2P6N139"/>
<dbReference type="GO" id="GO:0006457">
    <property type="term" value="P:protein folding"/>
    <property type="evidence" value="ECO:0007669"/>
    <property type="project" value="InterPro"/>
</dbReference>
<dbReference type="Pfam" id="PF00226">
    <property type="entry name" value="DnaJ"/>
    <property type="match status" value="1"/>
</dbReference>
<dbReference type="EMBL" id="MDYQ01000257">
    <property type="protein sequence ID" value="PRP77682.1"/>
    <property type="molecule type" value="Genomic_DNA"/>
</dbReference>
<dbReference type="OrthoDB" id="550424at2759"/>
<dbReference type="CDD" id="cd10747">
    <property type="entry name" value="DnaJ_C"/>
    <property type="match status" value="1"/>
</dbReference>
<evidence type="ECO:0000259" key="2">
    <source>
        <dbReference type="PROSITE" id="PS50076"/>
    </source>
</evidence>
<evidence type="ECO:0000313" key="3">
    <source>
        <dbReference type="EMBL" id="PRP77682.1"/>
    </source>
</evidence>
<dbReference type="GO" id="GO:0005829">
    <property type="term" value="C:cytosol"/>
    <property type="evidence" value="ECO:0007669"/>
    <property type="project" value="TreeGrafter"/>
</dbReference>
<dbReference type="Gene3D" id="1.10.287.110">
    <property type="entry name" value="DnaJ domain"/>
    <property type="match status" value="1"/>
</dbReference>
<dbReference type="PANTHER" id="PTHR24078">
    <property type="entry name" value="DNAJ HOMOLOG SUBFAMILY C MEMBER"/>
    <property type="match status" value="1"/>
</dbReference>
<dbReference type="STRING" id="1890364.A0A2P6N139"/>
<feature type="domain" description="J" evidence="2">
    <location>
        <begin position="11"/>
        <end position="77"/>
    </location>
</feature>
<name>A0A2P6N139_9EUKA</name>
<evidence type="ECO:0000256" key="1">
    <source>
        <dbReference type="ARBA" id="ARBA00023186"/>
    </source>
</evidence>
<dbReference type="Proteomes" id="UP000241769">
    <property type="component" value="Unassembled WGS sequence"/>
</dbReference>
<dbReference type="GO" id="GO:0051082">
    <property type="term" value="F:unfolded protein binding"/>
    <property type="evidence" value="ECO:0007669"/>
    <property type="project" value="InterPro"/>
</dbReference>
<dbReference type="FunFam" id="2.60.260.20:FF:000002">
    <property type="entry name" value="Dnaj homolog subfamily b member"/>
    <property type="match status" value="1"/>
</dbReference>
<dbReference type="InParanoid" id="A0A2P6N139"/>
<dbReference type="InterPro" id="IPR036869">
    <property type="entry name" value="J_dom_sf"/>
</dbReference>
<dbReference type="PROSITE" id="PS50076">
    <property type="entry name" value="DNAJ_2"/>
    <property type="match status" value="1"/>
</dbReference>
<dbReference type="SUPFAM" id="SSF46565">
    <property type="entry name" value="Chaperone J-domain"/>
    <property type="match status" value="1"/>
</dbReference>
<organism evidence="3 4">
    <name type="scientific">Planoprotostelium fungivorum</name>
    <dbReference type="NCBI Taxonomy" id="1890364"/>
    <lineage>
        <taxon>Eukaryota</taxon>
        <taxon>Amoebozoa</taxon>
        <taxon>Evosea</taxon>
        <taxon>Variosea</taxon>
        <taxon>Cavosteliida</taxon>
        <taxon>Cavosteliaceae</taxon>
        <taxon>Planoprotostelium</taxon>
    </lineage>
</organism>
<evidence type="ECO:0000313" key="4">
    <source>
        <dbReference type="Proteomes" id="UP000241769"/>
    </source>
</evidence>
<dbReference type="FunFam" id="2.60.260.20:FF:000006">
    <property type="entry name" value="DnaJ subfamily B member 13"/>
    <property type="match status" value="1"/>
</dbReference>
<dbReference type="SUPFAM" id="SSF49493">
    <property type="entry name" value="HSP40/DnaJ peptide-binding domain"/>
    <property type="match status" value="2"/>
</dbReference>
<dbReference type="InterPro" id="IPR008971">
    <property type="entry name" value="HSP40/DnaJ_pept-bd"/>
</dbReference>
<dbReference type="Gene3D" id="2.60.260.20">
    <property type="entry name" value="Urease metallochaperone UreE, N-terminal domain"/>
    <property type="match status" value="2"/>
</dbReference>
<dbReference type="PROSITE" id="PS00636">
    <property type="entry name" value="DNAJ_1"/>
    <property type="match status" value="1"/>
</dbReference>
<dbReference type="PANTHER" id="PTHR24078:SF553">
    <property type="entry name" value="DNAJ HOMOLOG SUBFAMILY B MEMBER 5"/>
    <property type="match status" value="1"/>
</dbReference>
<dbReference type="InterPro" id="IPR001623">
    <property type="entry name" value="DnaJ_domain"/>
</dbReference>
<comment type="caution">
    <text evidence="3">The sequence shown here is derived from an EMBL/GenBank/DDBJ whole genome shotgun (WGS) entry which is preliminary data.</text>
</comment>
<dbReference type="CDD" id="cd06257">
    <property type="entry name" value="DnaJ"/>
    <property type="match status" value="1"/>
</dbReference>
<dbReference type="InterPro" id="IPR018253">
    <property type="entry name" value="DnaJ_domain_CS"/>
</dbReference>
<dbReference type="GO" id="GO:0051087">
    <property type="term" value="F:protein-folding chaperone binding"/>
    <property type="evidence" value="ECO:0007669"/>
    <property type="project" value="TreeGrafter"/>
</dbReference>
<dbReference type="SMART" id="SM00271">
    <property type="entry name" value="DnaJ"/>
    <property type="match status" value="1"/>
</dbReference>
<sequence>MARRPHDLNIDYYAVLEVTKTAENAEIKTAYKRLALKWHPDRNPEKKEEAEMKFKEINDAYEILTDTDRRSAYDNGKRERLLSNSGTHFKTRSTSELLNNFFSNGIPTTLNQAKFESKSTSPQAPAITRTFKCTLEELYTGTTKKMKITKEVINNKNLRKPKVEEKVITLTVEKGWRKGTKITYPKEGDVRPGEIPADVIFELDETPHDRFERRKNDLIYKTEVTLEQALCGADVKINTLNGEEMRVKVKEVIHEGYVHTVKGKGMPMRTKEEFGDLEIHFHVKYPKRIDEETKASLRKLLKDLDYS</sequence>
<reference evidence="3 4" key="1">
    <citation type="journal article" date="2018" name="Genome Biol. Evol.">
        <title>Multiple Roots of Fruiting Body Formation in Amoebozoa.</title>
        <authorList>
            <person name="Hillmann F."/>
            <person name="Forbes G."/>
            <person name="Novohradska S."/>
            <person name="Ferling I."/>
            <person name="Riege K."/>
            <person name="Groth M."/>
            <person name="Westermann M."/>
            <person name="Marz M."/>
            <person name="Spaller T."/>
            <person name="Winckler T."/>
            <person name="Schaap P."/>
            <person name="Glockner G."/>
        </authorList>
    </citation>
    <scope>NUCLEOTIDE SEQUENCE [LARGE SCALE GENOMIC DNA]</scope>
    <source>
        <strain evidence="3 4">Jena</strain>
    </source>
</reference>
<dbReference type="InterPro" id="IPR051339">
    <property type="entry name" value="DnaJ_subfamily_B"/>
</dbReference>
<accession>A0A2P6N139</accession>
<proteinExistence type="predicted"/>
<keyword evidence="1" id="KW-0143">Chaperone</keyword>
<gene>
    <name evidence="3" type="ORF">PROFUN_00543</name>
</gene>
<dbReference type="PRINTS" id="PR00625">
    <property type="entry name" value="JDOMAIN"/>
</dbReference>
<keyword evidence="4" id="KW-1185">Reference proteome</keyword>
<dbReference type="InterPro" id="IPR002939">
    <property type="entry name" value="DnaJ_C"/>
</dbReference>